<protein>
    <submittedName>
        <fullName evidence="1">Uncharacterized protein</fullName>
    </submittedName>
</protein>
<dbReference type="Proteomes" id="UP000368474">
    <property type="component" value="Unassembled WGS sequence"/>
</dbReference>
<dbReference type="RefSeq" id="WP_150565334.1">
    <property type="nucleotide sequence ID" value="NZ_CABPSD010000001.1"/>
</dbReference>
<gene>
    <name evidence="1" type="ORF">PMO31116_00539</name>
</gene>
<accession>A0A5E4S5A1</accession>
<dbReference type="EMBL" id="CABPSD010000001">
    <property type="protein sequence ID" value="VVD69764.1"/>
    <property type="molecule type" value="Genomic_DNA"/>
</dbReference>
<sequence>MRLSIRLTHHPKTAKAISGVAQVYSISNTKAIQLIVAYELGLYSAKHHVKKFSNQSPPKVLFLEFSKGEHKRVQTLLKDREQCFANLARTAAHSFTEKMTNGMLDNASEAFKFYTNAQQLQQ</sequence>
<proteinExistence type="predicted"/>
<name>A0A5E4S5A1_9BURK</name>
<reference evidence="1 2" key="1">
    <citation type="submission" date="2019-08" db="EMBL/GenBank/DDBJ databases">
        <authorList>
            <person name="Peeters C."/>
        </authorList>
    </citation>
    <scope>NUCLEOTIDE SEQUENCE [LARGE SCALE GENOMIC DNA]</scope>
    <source>
        <strain evidence="1 2">LMG 31116</strain>
    </source>
</reference>
<keyword evidence="2" id="KW-1185">Reference proteome</keyword>
<evidence type="ECO:0000313" key="1">
    <source>
        <dbReference type="EMBL" id="VVD69764.1"/>
    </source>
</evidence>
<dbReference type="AlphaFoldDB" id="A0A5E4S5A1"/>
<organism evidence="1 2">
    <name type="scientific">Pandoraea morbifera</name>
    <dbReference type="NCBI Taxonomy" id="2508300"/>
    <lineage>
        <taxon>Bacteria</taxon>
        <taxon>Pseudomonadati</taxon>
        <taxon>Pseudomonadota</taxon>
        <taxon>Betaproteobacteria</taxon>
        <taxon>Burkholderiales</taxon>
        <taxon>Burkholderiaceae</taxon>
        <taxon>Pandoraea</taxon>
    </lineage>
</organism>
<evidence type="ECO:0000313" key="2">
    <source>
        <dbReference type="Proteomes" id="UP000368474"/>
    </source>
</evidence>